<dbReference type="SMART" id="SM00448">
    <property type="entry name" value="REC"/>
    <property type="match status" value="1"/>
</dbReference>
<dbReference type="HOGENOM" id="CLU_000445_69_17_7"/>
<evidence type="ECO:0000313" key="4">
    <source>
        <dbReference type="EMBL" id="ABB39330.1"/>
    </source>
</evidence>
<dbReference type="STRING" id="207559.Dde_2533"/>
<name>Q30YB6_OLEA2</name>
<dbReference type="InterPro" id="IPR001789">
    <property type="entry name" value="Sig_transdc_resp-reg_receiver"/>
</dbReference>
<proteinExistence type="predicted"/>
<feature type="modified residue" description="4-aspartylphosphate" evidence="2">
    <location>
        <position position="52"/>
    </location>
</feature>
<dbReference type="eggNOG" id="COG0745">
    <property type="taxonomic scope" value="Bacteria"/>
</dbReference>
<dbReference type="PANTHER" id="PTHR44591:SF23">
    <property type="entry name" value="CHEY SUBFAMILY"/>
    <property type="match status" value="1"/>
</dbReference>
<dbReference type="EMBL" id="CP000112">
    <property type="protein sequence ID" value="ABB39330.1"/>
    <property type="molecule type" value="Genomic_DNA"/>
</dbReference>
<dbReference type="SUPFAM" id="SSF52172">
    <property type="entry name" value="CheY-like"/>
    <property type="match status" value="1"/>
</dbReference>
<keyword evidence="1 2" id="KW-0597">Phosphoprotein</keyword>
<evidence type="ECO:0000256" key="1">
    <source>
        <dbReference type="ARBA" id="ARBA00022553"/>
    </source>
</evidence>
<dbReference type="DNASU" id="3757550"/>
<feature type="domain" description="Response regulatory" evidence="3">
    <location>
        <begin position="3"/>
        <end position="118"/>
    </location>
</feature>
<keyword evidence="5" id="KW-1185">Reference proteome</keyword>
<dbReference type="InterPro" id="IPR050595">
    <property type="entry name" value="Bact_response_regulator"/>
</dbReference>
<protein>
    <submittedName>
        <fullName evidence="4">Response regulator receiver protein</fullName>
    </submittedName>
</protein>
<accession>Q30YB6</accession>
<gene>
    <name evidence="4" type="ordered locus">Dde_2533</name>
</gene>
<dbReference type="PANTHER" id="PTHR44591">
    <property type="entry name" value="STRESS RESPONSE REGULATOR PROTEIN 1"/>
    <property type="match status" value="1"/>
</dbReference>
<dbReference type="KEGG" id="dde:Dde_2533"/>
<evidence type="ECO:0000259" key="3">
    <source>
        <dbReference type="PROSITE" id="PS50110"/>
    </source>
</evidence>
<dbReference type="Pfam" id="PF00072">
    <property type="entry name" value="Response_reg"/>
    <property type="match status" value="1"/>
</dbReference>
<dbReference type="PROSITE" id="PS50110">
    <property type="entry name" value="RESPONSE_REGULATORY"/>
    <property type="match status" value="1"/>
</dbReference>
<dbReference type="RefSeq" id="WP_011368382.1">
    <property type="nucleotide sequence ID" value="NC_007519.1"/>
</dbReference>
<dbReference type="Gene3D" id="3.40.50.2300">
    <property type="match status" value="1"/>
</dbReference>
<dbReference type="Proteomes" id="UP000002710">
    <property type="component" value="Chromosome"/>
</dbReference>
<dbReference type="GO" id="GO:0000160">
    <property type="term" value="P:phosphorelay signal transduction system"/>
    <property type="evidence" value="ECO:0007669"/>
    <property type="project" value="InterPro"/>
</dbReference>
<evidence type="ECO:0000313" key="5">
    <source>
        <dbReference type="Proteomes" id="UP000002710"/>
    </source>
</evidence>
<evidence type="ECO:0000256" key="2">
    <source>
        <dbReference type="PROSITE-ProRule" id="PRU00169"/>
    </source>
</evidence>
<organism evidence="4 5">
    <name type="scientific">Oleidesulfovibrio alaskensis (strain ATCC BAA-1058 / DSM 17464 / G20)</name>
    <name type="common">Desulfovibrio alaskensis</name>
    <dbReference type="NCBI Taxonomy" id="207559"/>
    <lineage>
        <taxon>Bacteria</taxon>
        <taxon>Pseudomonadati</taxon>
        <taxon>Thermodesulfobacteriota</taxon>
        <taxon>Desulfovibrionia</taxon>
        <taxon>Desulfovibrionales</taxon>
        <taxon>Desulfovibrionaceae</taxon>
        <taxon>Oleidesulfovibrio</taxon>
    </lineage>
</organism>
<dbReference type="InterPro" id="IPR011006">
    <property type="entry name" value="CheY-like_superfamily"/>
</dbReference>
<sequence>MATILIADDDPVTRTTLSIMLEDEDHEVYEAADSAETLDLLETTEPHVVFMDMVLPDCEAGEGITRVRRAAPAVTIIAMTGQPDTARFSAMARDAGCKECLIKPFEKNRVLALTRKVLAARGHKV</sequence>
<reference evidence="4 5" key="1">
    <citation type="journal article" date="2011" name="J. Bacteriol.">
        <title>Complete genome sequence and updated annotation of Desulfovibrio alaskensis G20.</title>
        <authorList>
            <person name="Hauser L.J."/>
            <person name="Land M.L."/>
            <person name="Brown S.D."/>
            <person name="Larimer F."/>
            <person name="Keller K.L."/>
            <person name="Rapp-Giles B.J."/>
            <person name="Price M.N."/>
            <person name="Lin M."/>
            <person name="Bruce D.C."/>
            <person name="Detter J.C."/>
            <person name="Tapia R."/>
            <person name="Han C.S."/>
            <person name="Goodwin L.A."/>
            <person name="Cheng J.F."/>
            <person name="Pitluck S."/>
            <person name="Copeland A."/>
            <person name="Lucas S."/>
            <person name="Nolan M."/>
            <person name="Lapidus A.L."/>
            <person name="Palumbo A.V."/>
            <person name="Wall J.D."/>
        </authorList>
    </citation>
    <scope>NUCLEOTIDE SEQUENCE [LARGE SCALE GENOMIC DNA]</scope>
    <source>
        <strain evidence="5">ATCC BAA 1058 / DSM 17464 / G20</strain>
    </source>
</reference>
<dbReference type="CDD" id="cd17546">
    <property type="entry name" value="REC_hyHK_CKI1_RcsC-like"/>
    <property type="match status" value="1"/>
</dbReference>
<dbReference type="AlphaFoldDB" id="Q30YB6"/>